<organism evidence="1 2">
    <name type="scientific">Phanerochaete carnosa (strain HHB-10118-sp)</name>
    <name type="common">White-rot fungus</name>
    <name type="synonym">Peniophora carnosa</name>
    <dbReference type="NCBI Taxonomy" id="650164"/>
    <lineage>
        <taxon>Eukaryota</taxon>
        <taxon>Fungi</taxon>
        <taxon>Dikarya</taxon>
        <taxon>Basidiomycota</taxon>
        <taxon>Agaricomycotina</taxon>
        <taxon>Agaricomycetes</taxon>
        <taxon>Polyporales</taxon>
        <taxon>Phanerochaetaceae</taxon>
        <taxon>Phanerochaete</taxon>
    </lineage>
</organism>
<evidence type="ECO:0000313" key="2">
    <source>
        <dbReference type="Proteomes" id="UP000008370"/>
    </source>
</evidence>
<dbReference type="GeneID" id="18920590"/>
<keyword evidence="2" id="KW-1185">Reference proteome</keyword>
<dbReference type="EMBL" id="JH930469">
    <property type="protein sequence ID" value="EKM58829.1"/>
    <property type="molecule type" value="Genomic_DNA"/>
</dbReference>
<sequence>MFRLHRQPPAPDEIYSSSLQTFRLGHALWYPEPHGSGEPQIGDVGFIREGAFVRLFNLDTTTPEKKVVYWDPPFQVAEPLPPGVLKTDTRRRPLAPDHYCSHGVQSKTLSASADITAGSDVAATLSAKYTCSASQGAVLVLESEAHAESIFDNRALKKYIIRHHHTWHAYARNDLFRDIKAEDIVMISGWVKTEDDWVVAAFGNTSTSTSGSVEGRAGGVAGLKAEGSHTSSVTGAKMHRHGERYLDNASGLRPADAKRDQSVFVKRLKVRRRLLVLWKVVAGAGYDLLPYLGDARGGPGEEGTMVRGLEHPDEMDTIELYDELCIPLGRITERIS</sequence>
<proteinExistence type="predicted"/>
<dbReference type="AlphaFoldDB" id="K5WIC1"/>
<dbReference type="OrthoDB" id="3222453at2759"/>
<evidence type="ECO:0000313" key="1">
    <source>
        <dbReference type="EMBL" id="EKM58829.1"/>
    </source>
</evidence>
<name>K5WIC1_PHACS</name>
<dbReference type="KEGG" id="pco:PHACADRAFT_88060"/>
<accession>K5WIC1</accession>
<dbReference type="Proteomes" id="UP000008370">
    <property type="component" value="Unassembled WGS sequence"/>
</dbReference>
<gene>
    <name evidence="1" type="ORF">PHACADRAFT_88060</name>
</gene>
<dbReference type="RefSeq" id="XP_007391421.1">
    <property type="nucleotide sequence ID" value="XM_007391359.1"/>
</dbReference>
<protein>
    <submittedName>
        <fullName evidence="1">Uncharacterized protein</fullName>
    </submittedName>
</protein>
<reference evidence="1 2" key="1">
    <citation type="journal article" date="2012" name="BMC Genomics">
        <title>Comparative genomics of the white-rot fungi, Phanerochaete carnosa and P. chrysosporium, to elucidate the genetic basis of the distinct wood types they colonize.</title>
        <authorList>
            <person name="Suzuki H."/>
            <person name="MacDonald J."/>
            <person name="Syed K."/>
            <person name="Salamov A."/>
            <person name="Hori C."/>
            <person name="Aerts A."/>
            <person name="Henrissat B."/>
            <person name="Wiebenga A."/>
            <person name="vanKuyk P.A."/>
            <person name="Barry K."/>
            <person name="Lindquist E."/>
            <person name="LaButti K."/>
            <person name="Lapidus A."/>
            <person name="Lucas S."/>
            <person name="Coutinho P."/>
            <person name="Gong Y."/>
            <person name="Samejima M."/>
            <person name="Mahadevan R."/>
            <person name="Abou-Zaid M."/>
            <person name="de Vries R.P."/>
            <person name="Igarashi K."/>
            <person name="Yadav J.S."/>
            <person name="Grigoriev I.V."/>
            <person name="Master E.R."/>
        </authorList>
    </citation>
    <scope>NUCLEOTIDE SEQUENCE [LARGE SCALE GENOMIC DNA]</scope>
    <source>
        <strain evidence="1 2">HHB-10118-sp</strain>
    </source>
</reference>
<dbReference type="InParanoid" id="K5WIC1"/>
<dbReference type="HOGENOM" id="CLU_021108_0_1_1"/>